<proteinExistence type="predicted"/>
<dbReference type="OrthoDB" id="5616219at2"/>
<reference evidence="1 2" key="1">
    <citation type="submission" date="2016-12" db="EMBL/GenBank/DDBJ databases">
        <title>Draft genome sequences of strains Salinicola socius SMB35, Salinicola sp. MH3R3-1 and Chromohalobacter sp. SMB17 from the Verkhnekamsk potash mining region of Russia.</title>
        <authorList>
            <person name="Mavrodi D.V."/>
            <person name="Olsson B.E."/>
            <person name="Korsakova E.S."/>
            <person name="Pyankova A."/>
            <person name="Mavrodi O.V."/>
            <person name="Plotnikova E.G."/>
        </authorList>
    </citation>
    <scope>NUCLEOTIDE SEQUENCE [LARGE SCALE GENOMIC DNA]</scope>
    <source>
        <strain evidence="1 2">SMB35</strain>
    </source>
</reference>
<evidence type="ECO:0000313" key="2">
    <source>
        <dbReference type="Proteomes" id="UP000186878"/>
    </source>
</evidence>
<keyword evidence="2" id="KW-1185">Reference proteome</keyword>
<organism evidence="1 2">
    <name type="scientific">Salinicola socius</name>
    <dbReference type="NCBI Taxonomy" id="404433"/>
    <lineage>
        <taxon>Bacteria</taxon>
        <taxon>Pseudomonadati</taxon>
        <taxon>Pseudomonadota</taxon>
        <taxon>Gammaproteobacteria</taxon>
        <taxon>Oceanospirillales</taxon>
        <taxon>Halomonadaceae</taxon>
        <taxon>Salinicola</taxon>
    </lineage>
</organism>
<dbReference type="AlphaFoldDB" id="A0A1Q8SQJ5"/>
<dbReference type="STRING" id="404433.BTW07_13835"/>
<name>A0A1Q8SQJ5_9GAMM</name>
<comment type="caution">
    <text evidence="1">The sequence shown here is derived from an EMBL/GenBank/DDBJ whole genome shotgun (WGS) entry which is preliminary data.</text>
</comment>
<dbReference type="RefSeq" id="WP_075570762.1">
    <property type="nucleotide sequence ID" value="NZ_MSDO01000020.1"/>
</dbReference>
<protein>
    <submittedName>
        <fullName evidence="1">Uncharacterized protein</fullName>
    </submittedName>
</protein>
<dbReference type="EMBL" id="MSDO01000020">
    <property type="protein sequence ID" value="OLO03662.1"/>
    <property type="molecule type" value="Genomic_DNA"/>
</dbReference>
<dbReference type="Proteomes" id="UP000186878">
    <property type="component" value="Unassembled WGS sequence"/>
</dbReference>
<evidence type="ECO:0000313" key="1">
    <source>
        <dbReference type="EMBL" id="OLO03662.1"/>
    </source>
</evidence>
<sequence>MRAIEFEVDIQDGVVRIPDEYAYLMNKHAKIVVLYDASAEEDVVARQREGIDFSGVIAPSLTAHDGVEYQRSQRDEW</sequence>
<accession>A0A1Q8SQJ5</accession>
<gene>
    <name evidence="1" type="ORF">BTW07_13835</name>
</gene>